<evidence type="ECO:0000256" key="1">
    <source>
        <dbReference type="SAM" id="MobiDB-lite"/>
    </source>
</evidence>
<reference evidence="2 3" key="1">
    <citation type="submission" date="2023-09" db="EMBL/GenBank/DDBJ databases">
        <title>Nesidiocoris tenuis whole genome shotgun sequence.</title>
        <authorList>
            <person name="Shibata T."/>
            <person name="Shimoda M."/>
            <person name="Kobayashi T."/>
            <person name="Uehara T."/>
        </authorList>
    </citation>
    <scope>NUCLEOTIDE SEQUENCE [LARGE SCALE GENOMIC DNA]</scope>
    <source>
        <strain evidence="2 3">Japan</strain>
    </source>
</reference>
<dbReference type="EMBL" id="AP028920">
    <property type="protein sequence ID" value="BET01100.1"/>
    <property type="molecule type" value="Genomic_DNA"/>
</dbReference>
<evidence type="ECO:0000313" key="2">
    <source>
        <dbReference type="EMBL" id="BET01100.1"/>
    </source>
</evidence>
<accession>A0ABN7BBR8</accession>
<keyword evidence="3" id="KW-1185">Reference proteome</keyword>
<evidence type="ECO:0000313" key="3">
    <source>
        <dbReference type="Proteomes" id="UP001307889"/>
    </source>
</evidence>
<organism evidence="2 3">
    <name type="scientific">Nesidiocoris tenuis</name>
    <dbReference type="NCBI Taxonomy" id="355587"/>
    <lineage>
        <taxon>Eukaryota</taxon>
        <taxon>Metazoa</taxon>
        <taxon>Ecdysozoa</taxon>
        <taxon>Arthropoda</taxon>
        <taxon>Hexapoda</taxon>
        <taxon>Insecta</taxon>
        <taxon>Pterygota</taxon>
        <taxon>Neoptera</taxon>
        <taxon>Paraneoptera</taxon>
        <taxon>Hemiptera</taxon>
        <taxon>Heteroptera</taxon>
        <taxon>Panheteroptera</taxon>
        <taxon>Cimicomorpha</taxon>
        <taxon>Miridae</taxon>
        <taxon>Dicyphina</taxon>
        <taxon>Nesidiocoris</taxon>
    </lineage>
</organism>
<feature type="region of interest" description="Disordered" evidence="1">
    <location>
        <begin position="1"/>
        <end position="23"/>
    </location>
</feature>
<dbReference type="Proteomes" id="UP001307889">
    <property type="component" value="Chromosome 12"/>
</dbReference>
<proteinExistence type="predicted"/>
<gene>
    <name evidence="2" type="ORF">NTJ_13917</name>
</gene>
<feature type="compositionally biased region" description="Low complexity" evidence="1">
    <location>
        <begin position="10"/>
        <end position="20"/>
    </location>
</feature>
<name>A0ABN7BBR8_9HEMI</name>
<sequence>MSKELLGRISGPSHSGKSSSLVLQGDWRSSDAVSLSSCHQGDATGPMKEKRNLIEIRAPYPDFDVIWPMQYLPKAPTNSVQLLTALRHFH</sequence>
<protein>
    <submittedName>
        <fullName evidence="2">Uncharacterized protein</fullName>
    </submittedName>
</protein>